<reference evidence="1 2" key="1">
    <citation type="submission" date="2024-02" db="EMBL/GenBank/DDBJ databases">
        <authorList>
            <person name="Chen Y."/>
            <person name="Shah S."/>
            <person name="Dougan E. K."/>
            <person name="Thang M."/>
            <person name="Chan C."/>
        </authorList>
    </citation>
    <scope>NUCLEOTIDE SEQUENCE [LARGE SCALE GENOMIC DNA]</scope>
</reference>
<proteinExistence type="predicted"/>
<dbReference type="EMBL" id="CAXAMN010023239">
    <property type="protein sequence ID" value="CAK9076055.1"/>
    <property type="molecule type" value="Genomic_DNA"/>
</dbReference>
<gene>
    <name evidence="1" type="ORF">CCMP2556_LOCUS37469</name>
</gene>
<evidence type="ECO:0000313" key="2">
    <source>
        <dbReference type="Proteomes" id="UP001642484"/>
    </source>
</evidence>
<dbReference type="Proteomes" id="UP001642484">
    <property type="component" value="Unassembled WGS sequence"/>
</dbReference>
<keyword evidence="2" id="KW-1185">Reference proteome</keyword>
<name>A0ABP0PMW4_9DINO</name>
<accession>A0ABP0PMW4</accession>
<comment type="caution">
    <text evidence="1">The sequence shown here is derived from an EMBL/GenBank/DDBJ whole genome shotgun (WGS) entry which is preliminary data.</text>
</comment>
<sequence length="145" mass="16574">MNPLQRAAMQLCIKKLSFCRISRTFAAAPSRSVCDQEGTRTRPMAYLKEEFPRQLLLQLESWNKWIVGVEDEFRPMDDPLLSCLEVGRSKCFLFGELVPQCLRPSQTTDCHPPAYSTVVQMESKSDNLIKTKVRDSKIKMVSTSI</sequence>
<evidence type="ECO:0000313" key="1">
    <source>
        <dbReference type="EMBL" id="CAK9076055.1"/>
    </source>
</evidence>
<organism evidence="1 2">
    <name type="scientific">Durusdinium trenchii</name>
    <dbReference type="NCBI Taxonomy" id="1381693"/>
    <lineage>
        <taxon>Eukaryota</taxon>
        <taxon>Sar</taxon>
        <taxon>Alveolata</taxon>
        <taxon>Dinophyceae</taxon>
        <taxon>Suessiales</taxon>
        <taxon>Symbiodiniaceae</taxon>
        <taxon>Durusdinium</taxon>
    </lineage>
</organism>
<protein>
    <submittedName>
        <fullName evidence="1">Uncharacterized protein</fullName>
    </submittedName>
</protein>